<reference evidence="2 3" key="1">
    <citation type="journal article" date="2016" name="Nat. Commun.">
        <title>Thousands of microbial genomes shed light on interconnected biogeochemical processes in an aquifer system.</title>
        <authorList>
            <person name="Anantharaman K."/>
            <person name="Brown C.T."/>
            <person name="Hug L.A."/>
            <person name="Sharon I."/>
            <person name="Castelle C.J."/>
            <person name="Probst A.J."/>
            <person name="Thomas B.C."/>
            <person name="Singh A."/>
            <person name="Wilkins M.J."/>
            <person name="Karaoz U."/>
            <person name="Brodie E.L."/>
            <person name="Williams K.H."/>
            <person name="Hubbard S.S."/>
            <person name="Banfield J.F."/>
        </authorList>
    </citation>
    <scope>NUCLEOTIDE SEQUENCE [LARGE SCALE GENOMIC DNA]</scope>
</reference>
<dbReference type="InterPro" id="IPR013216">
    <property type="entry name" value="Methyltransf_11"/>
</dbReference>
<evidence type="ECO:0000259" key="1">
    <source>
        <dbReference type="Pfam" id="PF08241"/>
    </source>
</evidence>
<proteinExistence type="predicted"/>
<protein>
    <recommendedName>
        <fullName evidence="1">Methyltransferase type 11 domain-containing protein</fullName>
    </recommendedName>
</protein>
<dbReference type="Proteomes" id="UP000176992">
    <property type="component" value="Unassembled WGS sequence"/>
</dbReference>
<evidence type="ECO:0000313" key="3">
    <source>
        <dbReference type="Proteomes" id="UP000176992"/>
    </source>
</evidence>
<dbReference type="AlphaFoldDB" id="A0A1F5YGQ9"/>
<dbReference type="InterPro" id="IPR029063">
    <property type="entry name" value="SAM-dependent_MTases_sf"/>
</dbReference>
<sequence length="218" mass="24683">MVLPQEVESYDSLSKNYLTLVEKKFVGRLVELLPEQGPQRELPVLDVGAGTANIPIRLAREHSRLRIVALDLSWNMLDKARSNLAEAGLDGRILPVCARADQIPFRDESFGLVYSHSMLHHLPDPSAALNEIARVTAQGRRFIVRDLRRPPAPILELYVRIFGAGYDPTMKKMYRESLHAGYTFREFKELAGRIRHAAATARRFFITHVGIEGKRLKA</sequence>
<gene>
    <name evidence="2" type="ORF">A2Z86_09655</name>
</gene>
<organism evidence="2 3">
    <name type="scientific">Candidatus Glassbacteria bacterium GWA2_58_10</name>
    <dbReference type="NCBI Taxonomy" id="1817865"/>
    <lineage>
        <taxon>Bacteria</taxon>
        <taxon>Candidatus Glassiibacteriota</taxon>
    </lineage>
</organism>
<comment type="caution">
    <text evidence="2">The sequence shown here is derived from an EMBL/GenBank/DDBJ whole genome shotgun (WGS) entry which is preliminary data.</text>
</comment>
<name>A0A1F5YGQ9_9BACT</name>
<dbReference type="PANTHER" id="PTHR43591">
    <property type="entry name" value="METHYLTRANSFERASE"/>
    <property type="match status" value="1"/>
</dbReference>
<dbReference type="CDD" id="cd02440">
    <property type="entry name" value="AdoMet_MTases"/>
    <property type="match status" value="1"/>
</dbReference>
<dbReference type="PANTHER" id="PTHR43591:SF24">
    <property type="entry name" value="2-METHOXY-6-POLYPRENYL-1,4-BENZOQUINOL METHYLASE, MITOCHONDRIAL"/>
    <property type="match status" value="1"/>
</dbReference>
<dbReference type="Pfam" id="PF08241">
    <property type="entry name" value="Methyltransf_11"/>
    <property type="match status" value="1"/>
</dbReference>
<accession>A0A1F5YGQ9</accession>
<feature type="domain" description="Methyltransferase type 11" evidence="1">
    <location>
        <begin position="45"/>
        <end position="143"/>
    </location>
</feature>
<dbReference type="SUPFAM" id="SSF53335">
    <property type="entry name" value="S-adenosyl-L-methionine-dependent methyltransferases"/>
    <property type="match status" value="1"/>
</dbReference>
<dbReference type="Gene3D" id="3.40.50.150">
    <property type="entry name" value="Vaccinia Virus protein VP39"/>
    <property type="match status" value="1"/>
</dbReference>
<dbReference type="GO" id="GO:0008757">
    <property type="term" value="F:S-adenosylmethionine-dependent methyltransferase activity"/>
    <property type="evidence" value="ECO:0007669"/>
    <property type="project" value="InterPro"/>
</dbReference>
<dbReference type="EMBL" id="MFIV01000048">
    <property type="protein sequence ID" value="OGF99031.1"/>
    <property type="molecule type" value="Genomic_DNA"/>
</dbReference>
<evidence type="ECO:0000313" key="2">
    <source>
        <dbReference type="EMBL" id="OGF99031.1"/>
    </source>
</evidence>